<accession>S3CZT1</accession>
<dbReference type="EMBL" id="KE145363">
    <property type="protein sequence ID" value="EPE30404.1"/>
    <property type="molecule type" value="Genomic_DNA"/>
</dbReference>
<evidence type="ECO:0000313" key="5">
    <source>
        <dbReference type="EMBL" id="EPE30404.1"/>
    </source>
</evidence>
<dbReference type="InterPro" id="IPR034753">
    <property type="entry name" value="hSac2"/>
</dbReference>
<evidence type="ECO:0000259" key="4">
    <source>
        <dbReference type="PROSITE" id="PS51791"/>
    </source>
</evidence>
<dbReference type="Pfam" id="PF12456">
    <property type="entry name" value="hSac2"/>
    <property type="match status" value="1"/>
</dbReference>
<dbReference type="InterPro" id="IPR002013">
    <property type="entry name" value="SAC_dom"/>
</dbReference>
<dbReference type="RefSeq" id="XP_008081815.1">
    <property type="nucleotide sequence ID" value="XM_008083624.1"/>
</dbReference>
<feature type="chain" id="PRO_5004519336" description="SAC domain-containing protein" evidence="2">
    <location>
        <begin position="17"/>
        <end position="970"/>
    </location>
</feature>
<keyword evidence="6" id="KW-1185">Reference proteome</keyword>
<organism evidence="5 6">
    <name type="scientific">Glarea lozoyensis (strain ATCC 20868 / MF5171)</name>
    <dbReference type="NCBI Taxonomy" id="1116229"/>
    <lineage>
        <taxon>Eukaryota</taxon>
        <taxon>Fungi</taxon>
        <taxon>Dikarya</taxon>
        <taxon>Ascomycota</taxon>
        <taxon>Pezizomycotina</taxon>
        <taxon>Leotiomycetes</taxon>
        <taxon>Helotiales</taxon>
        <taxon>Helotiaceae</taxon>
        <taxon>Glarea</taxon>
    </lineage>
</organism>
<protein>
    <recommendedName>
        <fullName evidence="7">SAC domain-containing protein</fullName>
    </recommendedName>
</protein>
<dbReference type="Proteomes" id="UP000016922">
    <property type="component" value="Unassembled WGS sequence"/>
</dbReference>
<evidence type="ECO:0000259" key="3">
    <source>
        <dbReference type="PROSITE" id="PS50275"/>
    </source>
</evidence>
<dbReference type="AlphaFoldDB" id="S3CZT1"/>
<evidence type="ECO:0000256" key="2">
    <source>
        <dbReference type="SAM" id="SignalP"/>
    </source>
</evidence>
<dbReference type="PROSITE" id="PS51791">
    <property type="entry name" value="HSAC2"/>
    <property type="match status" value="1"/>
</dbReference>
<dbReference type="PANTHER" id="PTHR45662:SF7">
    <property type="entry name" value="SACI DOMAIN PROTEIN (AFU_ORTHOLOGUE AFUA_1G15890)"/>
    <property type="match status" value="1"/>
</dbReference>
<dbReference type="PANTHER" id="PTHR45662">
    <property type="entry name" value="PHOSPHATIDYLINOSITIDE PHOSPHATASE SAC1"/>
    <property type="match status" value="1"/>
</dbReference>
<dbReference type="GO" id="GO:0043812">
    <property type="term" value="F:phosphatidylinositol-4-phosphate phosphatase activity"/>
    <property type="evidence" value="ECO:0007669"/>
    <property type="project" value="TreeGrafter"/>
</dbReference>
<dbReference type="eggNOG" id="KOG1890">
    <property type="taxonomic scope" value="Eukaryota"/>
</dbReference>
<dbReference type="OMA" id="YFWNRHL"/>
<evidence type="ECO:0000313" key="6">
    <source>
        <dbReference type="Proteomes" id="UP000016922"/>
    </source>
</evidence>
<dbReference type="GO" id="GO:0046856">
    <property type="term" value="P:phosphatidylinositol dephosphorylation"/>
    <property type="evidence" value="ECO:0007669"/>
    <property type="project" value="TreeGrafter"/>
</dbReference>
<keyword evidence="2" id="KW-0732">Signal</keyword>
<dbReference type="InterPro" id="IPR022158">
    <property type="entry name" value="Inositol_phosphatase"/>
</dbReference>
<gene>
    <name evidence="5" type="ORF">GLAREA_03371</name>
</gene>
<feature type="region of interest" description="Disordered" evidence="1">
    <location>
        <begin position="200"/>
        <end position="249"/>
    </location>
</feature>
<dbReference type="GO" id="GO:0005783">
    <property type="term" value="C:endoplasmic reticulum"/>
    <property type="evidence" value="ECO:0007669"/>
    <property type="project" value="TreeGrafter"/>
</dbReference>
<dbReference type="Pfam" id="PF02383">
    <property type="entry name" value="Syja_N"/>
    <property type="match status" value="1"/>
</dbReference>
<dbReference type="GeneID" id="19462426"/>
<feature type="signal peptide" evidence="2">
    <location>
        <begin position="1"/>
        <end position="16"/>
    </location>
</feature>
<evidence type="ECO:0000256" key="1">
    <source>
        <dbReference type="SAM" id="MobiDB-lite"/>
    </source>
</evidence>
<feature type="compositionally biased region" description="Polar residues" evidence="1">
    <location>
        <begin position="200"/>
        <end position="214"/>
    </location>
</feature>
<dbReference type="KEGG" id="glz:GLAREA_03371"/>
<proteinExistence type="predicted"/>
<feature type="region of interest" description="Disordered" evidence="1">
    <location>
        <begin position="124"/>
        <end position="173"/>
    </location>
</feature>
<dbReference type="OrthoDB" id="405996at2759"/>
<feature type="compositionally biased region" description="Basic and acidic residues" evidence="1">
    <location>
        <begin position="124"/>
        <end position="134"/>
    </location>
</feature>
<evidence type="ECO:0008006" key="7">
    <source>
        <dbReference type="Google" id="ProtNLM"/>
    </source>
</evidence>
<reference evidence="5 6" key="1">
    <citation type="journal article" date="2013" name="BMC Genomics">
        <title>Genomics-driven discovery of the pneumocandin biosynthetic gene cluster in the fungus Glarea lozoyensis.</title>
        <authorList>
            <person name="Chen L."/>
            <person name="Yue Q."/>
            <person name="Zhang X."/>
            <person name="Xiang M."/>
            <person name="Wang C."/>
            <person name="Li S."/>
            <person name="Che Y."/>
            <person name="Ortiz-Lopez F.J."/>
            <person name="Bills G.F."/>
            <person name="Liu X."/>
            <person name="An Z."/>
        </authorList>
    </citation>
    <scope>NUCLEOTIDE SEQUENCE [LARGE SCALE GENOMIC DNA]</scope>
    <source>
        <strain evidence="6">ATCC 20868 / MF5171</strain>
    </source>
</reference>
<dbReference type="PROSITE" id="PS50275">
    <property type="entry name" value="SAC"/>
    <property type="match status" value="1"/>
</dbReference>
<feature type="domain" description="SAC" evidence="3">
    <location>
        <begin position="271"/>
        <end position="653"/>
    </location>
</feature>
<sequence length="970" mass="107308">MPSLARKLLIFAAVDGLLLQPLAPKGQRPPPAAKIAYNDAENSIRPVTNNGAEDNEDDGRCFEAFGVVGLLNVSNTSFLISITRRQQVAQIQGKAVYVITEVALTPLASRKEAGASIKQTRVALEKGTIDGHENDESDSEDERSTGTDDIDDDELQPTTISPSKASHKKTTSVAEDVLTRKGNFGKFAQEWFSKRGWTVDQKSNLKPNPSTTALKSPKGSEDDEDPLQANEDAAQDPDAQQVLQDESKGPVEVAKALLPKLLRTTQLYMGSSKSFYFSYDHDLTRSLSNQNSSNSDLPLHQKVDPLYFWNRHIVQPFIDAGQSTFVLPLLQGFVGQRAFQMDTDPPQAILGLDGTGTKSSMEMVDLSPRISEDGNVANADGAAGGILERGRGFRHRDTVKTYSLTLISRRSVKRAGLRYLRRGIDDSGHTANGVETEQLMTELEWKPTSKMYSFVQLRGSVPIYFSQSPYSFKPVPQIQHSAETNYEAFVKHFENVTERYGRVQVASLVEKHGPEAIVGDQFEKFAQRLNESGGIRGSPVGFEWFDFHSACRGMKFENVSLLMDKLGDTLDSFGYTVTTDGTLESKQTGVLRTNCMDCLDRTNVVQNYMGKRALEQQLKDEGIDVTLQLDQAMQWFNILWADNGDAVSRQYASTAAMKGDFTRTRKRDYRGALTDMGISISRFYSGIVNDFFTQAAIDFLLGNLTAVVFEDFETSMMSRDPAVSMQKMRQQAIEACQKLVVADEHEEFIGGWTLLAPQVPNTIKSTPFEETILLLTDSGLYSCRFDWNIEKVSSFERVSLDHILTIKYGTYITSTLSASQTDEQRNIGFVVTYQAGKNDIARVNTRSMANVSRIDMDSLGGRATSPPPKGLAALIGRPTTPANRVLAFKAISTRSAVTGEGNENGLSELEQIRGICAEIERMILLGQVSEVGTEKKRIVENADVISLNEARKSTGLLEQLGHSFKKLIWA</sequence>
<name>S3CZT1_GLAL2</name>
<feature type="domain" description="HSac2" evidence="4">
    <location>
        <begin position="723"/>
        <end position="875"/>
    </location>
</feature>
<dbReference type="HOGENOM" id="CLU_006249_1_0_1"/>